<dbReference type="STRING" id="1051891.A0A0C3QDX3"/>
<evidence type="ECO:0000256" key="1">
    <source>
        <dbReference type="ARBA" id="ARBA00009207"/>
    </source>
</evidence>
<gene>
    <name evidence="3" type="ORF">M407DRAFT_27429</name>
</gene>
<dbReference type="Pfam" id="PF09184">
    <property type="entry name" value="PPP4R2"/>
    <property type="match status" value="1"/>
</dbReference>
<name>A0A0C3QDX3_9AGAM</name>
<dbReference type="GO" id="GO:0005737">
    <property type="term" value="C:cytoplasm"/>
    <property type="evidence" value="ECO:0007669"/>
    <property type="project" value="TreeGrafter"/>
</dbReference>
<dbReference type="PANTHER" id="PTHR16487:SF0">
    <property type="entry name" value="PROTEIN PHOSPHATASE 4 REGULATORY SUBUNIT 2-RELATED"/>
    <property type="match status" value="1"/>
</dbReference>
<dbReference type="InterPro" id="IPR015267">
    <property type="entry name" value="PPP4R2"/>
</dbReference>
<proteinExistence type="inferred from homology"/>
<dbReference type="GO" id="GO:0019888">
    <property type="term" value="F:protein phosphatase regulator activity"/>
    <property type="evidence" value="ECO:0007669"/>
    <property type="project" value="InterPro"/>
</dbReference>
<dbReference type="GO" id="GO:0030289">
    <property type="term" value="C:protein phosphatase 4 complex"/>
    <property type="evidence" value="ECO:0007669"/>
    <property type="project" value="InterPro"/>
</dbReference>
<organism evidence="3 4">
    <name type="scientific">Tulasnella calospora MUT 4182</name>
    <dbReference type="NCBI Taxonomy" id="1051891"/>
    <lineage>
        <taxon>Eukaryota</taxon>
        <taxon>Fungi</taxon>
        <taxon>Dikarya</taxon>
        <taxon>Basidiomycota</taxon>
        <taxon>Agaricomycotina</taxon>
        <taxon>Agaricomycetes</taxon>
        <taxon>Cantharellales</taxon>
        <taxon>Tulasnellaceae</taxon>
        <taxon>Tulasnella</taxon>
    </lineage>
</organism>
<dbReference type="GO" id="GO:0005634">
    <property type="term" value="C:nucleus"/>
    <property type="evidence" value="ECO:0007669"/>
    <property type="project" value="TreeGrafter"/>
</dbReference>
<feature type="compositionally biased region" description="Polar residues" evidence="2">
    <location>
        <begin position="389"/>
        <end position="404"/>
    </location>
</feature>
<sequence>MTTSGSPAGPLKPEILRDPKDVLNGISQDYEWQLQYDDNLEKAAADNLVQDWDWLPMRDTLKRRLHQVIAAFLANQEHLARRDLPSSDATLVDVVIGGPRTPLTEQQVPATIAIAPSVIEQRASTQHGLILPPFPRRLNGEGKIMPTKLTFDEHPPFTIQRICELLTRPSIYKSLGKFLRAFERTLLITSTADQYTTDTYAATAAQSAFSPTLSDSALKLAMTPLFSPIPFLHPDLDPVTGQPIPGGRNGTSAHATPSPMLLNGDEVEVPSSPRLGLVDELDDPTGDSNHLTDHPRAISSTTNLAGTGNARAVVDMDDVDMDEGADLFGSSMFSSAGGGAGFSSGGSAGGGGNNGGAPLGSLSDRFVRSSTPEPEVGRALFERGREEMATSSGLDPTSPTSGTAKTGDVDADMDVDEKGADGKEDQLKES</sequence>
<comment type="similarity">
    <text evidence="1">Belongs to the PPP4R2 family.</text>
</comment>
<evidence type="ECO:0000256" key="2">
    <source>
        <dbReference type="SAM" id="MobiDB-lite"/>
    </source>
</evidence>
<feature type="region of interest" description="Disordered" evidence="2">
    <location>
        <begin position="347"/>
        <end position="430"/>
    </location>
</feature>
<dbReference type="EMBL" id="KN823093">
    <property type="protein sequence ID" value="KIO23104.1"/>
    <property type="molecule type" value="Genomic_DNA"/>
</dbReference>
<feature type="region of interest" description="Disordered" evidence="2">
    <location>
        <begin position="281"/>
        <end position="303"/>
    </location>
</feature>
<feature type="compositionally biased region" description="Basic and acidic residues" evidence="2">
    <location>
        <begin position="416"/>
        <end position="430"/>
    </location>
</feature>
<reference evidence="3 4" key="1">
    <citation type="submission" date="2014-04" db="EMBL/GenBank/DDBJ databases">
        <authorList>
            <consortium name="DOE Joint Genome Institute"/>
            <person name="Kuo A."/>
            <person name="Girlanda M."/>
            <person name="Perotto S."/>
            <person name="Kohler A."/>
            <person name="Nagy L.G."/>
            <person name="Floudas D."/>
            <person name="Copeland A."/>
            <person name="Barry K.W."/>
            <person name="Cichocki N."/>
            <person name="Veneault-Fourrey C."/>
            <person name="LaButti K."/>
            <person name="Lindquist E.A."/>
            <person name="Lipzen A."/>
            <person name="Lundell T."/>
            <person name="Morin E."/>
            <person name="Murat C."/>
            <person name="Sun H."/>
            <person name="Tunlid A."/>
            <person name="Henrissat B."/>
            <person name="Grigoriev I.V."/>
            <person name="Hibbett D.S."/>
            <person name="Martin F."/>
            <person name="Nordberg H.P."/>
            <person name="Cantor M.N."/>
            <person name="Hua S.X."/>
        </authorList>
    </citation>
    <scope>NUCLEOTIDE SEQUENCE [LARGE SCALE GENOMIC DNA]</scope>
    <source>
        <strain evidence="3 4">MUT 4182</strain>
    </source>
</reference>
<dbReference type="PANTHER" id="PTHR16487">
    <property type="entry name" value="PPP4R2-RELATED PROTEIN"/>
    <property type="match status" value="1"/>
</dbReference>
<accession>A0A0C3QDX3</accession>
<feature type="compositionally biased region" description="Gly residues" evidence="2">
    <location>
        <begin position="347"/>
        <end position="358"/>
    </location>
</feature>
<evidence type="ECO:0000313" key="3">
    <source>
        <dbReference type="EMBL" id="KIO23104.1"/>
    </source>
</evidence>
<keyword evidence="4" id="KW-1185">Reference proteome</keyword>
<evidence type="ECO:0000313" key="4">
    <source>
        <dbReference type="Proteomes" id="UP000054248"/>
    </source>
</evidence>
<dbReference type="Proteomes" id="UP000054248">
    <property type="component" value="Unassembled WGS sequence"/>
</dbReference>
<reference evidence="4" key="2">
    <citation type="submission" date="2015-01" db="EMBL/GenBank/DDBJ databases">
        <title>Evolutionary Origins and Diversification of the Mycorrhizal Mutualists.</title>
        <authorList>
            <consortium name="DOE Joint Genome Institute"/>
            <consortium name="Mycorrhizal Genomics Consortium"/>
            <person name="Kohler A."/>
            <person name="Kuo A."/>
            <person name="Nagy L.G."/>
            <person name="Floudas D."/>
            <person name="Copeland A."/>
            <person name="Barry K.W."/>
            <person name="Cichocki N."/>
            <person name="Veneault-Fourrey C."/>
            <person name="LaButti K."/>
            <person name="Lindquist E.A."/>
            <person name="Lipzen A."/>
            <person name="Lundell T."/>
            <person name="Morin E."/>
            <person name="Murat C."/>
            <person name="Riley R."/>
            <person name="Ohm R."/>
            <person name="Sun H."/>
            <person name="Tunlid A."/>
            <person name="Henrissat B."/>
            <person name="Grigoriev I.V."/>
            <person name="Hibbett D.S."/>
            <person name="Martin F."/>
        </authorList>
    </citation>
    <scope>NUCLEOTIDE SEQUENCE [LARGE SCALE GENOMIC DNA]</scope>
    <source>
        <strain evidence="4">MUT 4182</strain>
    </source>
</reference>
<protein>
    <submittedName>
        <fullName evidence="3">Uncharacterized protein</fullName>
    </submittedName>
</protein>
<dbReference type="HOGENOM" id="CLU_056027_0_0_1"/>
<dbReference type="AlphaFoldDB" id="A0A0C3QDX3"/>
<dbReference type="OrthoDB" id="341898at2759"/>